<accession>A0A3E0VAY6</accession>
<feature type="compositionally biased region" description="Low complexity" evidence="2">
    <location>
        <begin position="75"/>
        <end position="93"/>
    </location>
</feature>
<dbReference type="AlphaFoldDB" id="A0A3E0VAY6"/>
<feature type="coiled-coil region" evidence="1">
    <location>
        <begin position="26"/>
        <end position="53"/>
    </location>
</feature>
<organism evidence="3 4">
    <name type="scientific">Subtercola boreus</name>
    <dbReference type="NCBI Taxonomy" id="120213"/>
    <lineage>
        <taxon>Bacteria</taxon>
        <taxon>Bacillati</taxon>
        <taxon>Actinomycetota</taxon>
        <taxon>Actinomycetes</taxon>
        <taxon>Micrococcales</taxon>
        <taxon>Microbacteriaceae</taxon>
        <taxon>Subtercola</taxon>
    </lineage>
</organism>
<dbReference type="RefSeq" id="WP_116284696.1">
    <property type="nucleotide sequence ID" value="NZ_NBXA01000049.1"/>
</dbReference>
<evidence type="ECO:0000256" key="2">
    <source>
        <dbReference type="SAM" id="MobiDB-lite"/>
    </source>
</evidence>
<gene>
    <name evidence="3" type="ORF">B7R21_18260</name>
</gene>
<name>A0A3E0VAY6_9MICO</name>
<evidence type="ECO:0000313" key="3">
    <source>
        <dbReference type="EMBL" id="RFA06795.1"/>
    </source>
</evidence>
<sequence>MSDVLIDPQTAAEKARALLQAETDAKVEAVRTLANAANDADDAEARAKEAMAVHDVAWKAALSAGWSEKDLRATGVRAPGQAGRRARTRAAAASKDPAGSTES</sequence>
<dbReference type="Proteomes" id="UP000256709">
    <property type="component" value="Unassembled WGS sequence"/>
</dbReference>
<keyword evidence="1" id="KW-0175">Coiled coil</keyword>
<protein>
    <submittedName>
        <fullName evidence="3">Uncharacterized protein</fullName>
    </submittedName>
</protein>
<feature type="region of interest" description="Disordered" evidence="2">
    <location>
        <begin position="73"/>
        <end position="103"/>
    </location>
</feature>
<evidence type="ECO:0000313" key="4">
    <source>
        <dbReference type="Proteomes" id="UP000256709"/>
    </source>
</evidence>
<evidence type="ECO:0000256" key="1">
    <source>
        <dbReference type="SAM" id="Coils"/>
    </source>
</evidence>
<proteinExistence type="predicted"/>
<comment type="caution">
    <text evidence="3">The sequence shown here is derived from an EMBL/GenBank/DDBJ whole genome shotgun (WGS) entry which is preliminary data.</text>
</comment>
<reference evidence="3 4" key="1">
    <citation type="submission" date="2017-04" db="EMBL/GenBank/DDBJ databases">
        <title>Comparative genome analysis of Subtercola boreus.</title>
        <authorList>
            <person name="Cho Y.-J."/>
            <person name="Cho A."/>
            <person name="Kim O.-S."/>
            <person name="Lee J.-I."/>
        </authorList>
    </citation>
    <scope>NUCLEOTIDE SEQUENCE [LARGE SCALE GENOMIC DNA]</scope>
    <source>
        <strain evidence="3 4">P27444</strain>
    </source>
</reference>
<dbReference type="OrthoDB" id="5079621at2"/>
<dbReference type="EMBL" id="NBXA01000049">
    <property type="protein sequence ID" value="RFA06795.1"/>
    <property type="molecule type" value="Genomic_DNA"/>
</dbReference>